<dbReference type="Gene3D" id="2.60.120.920">
    <property type="match status" value="1"/>
</dbReference>
<dbReference type="Proteomes" id="UP001530400">
    <property type="component" value="Unassembled WGS sequence"/>
</dbReference>
<protein>
    <recommendedName>
        <fullName evidence="4">F-box domain-containing protein</fullName>
    </recommendedName>
</protein>
<organism evidence="2 3">
    <name type="scientific">Cyclotella atomus</name>
    <dbReference type="NCBI Taxonomy" id="382360"/>
    <lineage>
        <taxon>Eukaryota</taxon>
        <taxon>Sar</taxon>
        <taxon>Stramenopiles</taxon>
        <taxon>Ochrophyta</taxon>
        <taxon>Bacillariophyta</taxon>
        <taxon>Coscinodiscophyceae</taxon>
        <taxon>Thalassiosirophycidae</taxon>
        <taxon>Stephanodiscales</taxon>
        <taxon>Stephanodiscaceae</taxon>
        <taxon>Cyclotella</taxon>
    </lineage>
</organism>
<evidence type="ECO:0000313" key="2">
    <source>
        <dbReference type="EMBL" id="KAL3777352.1"/>
    </source>
</evidence>
<accession>A0ABD3NQG2</accession>
<name>A0ABD3NQG2_9STRA</name>
<feature type="region of interest" description="Disordered" evidence="1">
    <location>
        <begin position="301"/>
        <end position="329"/>
    </location>
</feature>
<evidence type="ECO:0008006" key="4">
    <source>
        <dbReference type="Google" id="ProtNLM"/>
    </source>
</evidence>
<evidence type="ECO:0000313" key="3">
    <source>
        <dbReference type="Proteomes" id="UP001530400"/>
    </source>
</evidence>
<feature type="compositionally biased region" description="Polar residues" evidence="1">
    <location>
        <begin position="588"/>
        <end position="597"/>
    </location>
</feature>
<keyword evidence="3" id="KW-1185">Reference proteome</keyword>
<reference evidence="2 3" key="1">
    <citation type="submission" date="2024-10" db="EMBL/GenBank/DDBJ databases">
        <title>Updated reference genomes for cyclostephanoid diatoms.</title>
        <authorList>
            <person name="Roberts W.R."/>
            <person name="Alverson A.J."/>
        </authorList>
    </citation>
    <scope>NUCLEOTIDE SEQUENCE [LARGE SCALE GENOMIC DNA]</scope>
    <source>
        <strain evidence="2 3">AJA010-31</strain>
    </source>
</reference>
<evidence type="ECO:0000256" key="1">
    <source>
        <dbReference type="SAM" id="MobiDB-lite"/>
    </source>
</evidence>
<dbReference type="EMBL" id="JALLPJ020001050">
    <property type="protein sequence ID" value="KAL3777352.1"/>
    <property type="molecule type" value="Genomic_DNA"/>
</dbReference>
<feature type="compositionally biased region" description="Low complexity" evidence="1">
    <location>
        <begin position="303"/>
        <end position="319"/>
    </location>
</feature>
<proteinExistence type="predicted"/>
<feature type="compositionally biased region" description="Acidic residues" evidence="1">
    <location>
        <begin position="242"/>
        <end position="255"/>
    </location>
</feature>
<feature type="region of interest" description="Disordered" evidence="1">
    <location>
        <begin position="350"/>
        <end position="370"/>
    </location>
</feature>
<feature type="compositionally biased region" description="Basic and acidic residues" evidence="1">
    <location>
        <begin position="38"/>
        <end position="54"/>
    </location>
</feature>
<dbReference type="InterPro" id="IPR043136">
    <property type="entry name" value="B30.2/SPRY_sf"/>
</dbReference>
<dbReference type="AlphaFoldDB" id="A0ABD3NQG2"/>
<sequence length="961" mass="105697">MEESTPPPTPPLQRRPCTPIPTRTASPADEYEFSSAQFEKETGDEPSGQREVDINEKAEATTTCEEERSDSLPSLIILHKIASYLSIGDAESVGALSRSSNITNSSIYMPGGHSLDAWCTARERSRSFEGMGHTNNSLHDFQQQQMTSYQTQLMSLEEEEDDEGWFVGNGAQSESLPHMALSPLGEWEPSDWEHENEGEMQQQQWNPEEERVWTPAGEPTCERSDYLEVITPALTVVSCQSDEGDDCSGADSSDEESSHVRYEHRQRKRALQHKLAQAVFAHPHPLRDYCLDAYATAVRLSQKRNSQQQQPQQRANPNPETLRHRPVMSPSSKLHYCNEELPEMGEHAKEKATNSTAIVQHSPRQKRLSKRKRKAKILRMLINKLLNFIPLSVLLDLLESTFDLSIHTLFAYGKITSISINTILSLLSNTAFAILNSLSSINIFELVLSAHRSVNKTGEKLASGLQSVATGVGSASNAALERLSRQGLALAGAGLSRGGGGMRNGMQTKVLAVENPLESKLFRRLHKMDNVSKLLSYSERIGEEAFGKAQKKRAQRMMHYNVSFRPFTATIQPATPKKTKAMKHNVSFDLSTKSPGSNCVEDSPSDNDSLSSESLYSNSGSMFMRTPTSFPPTPTSRLYYFERGSRFTENVIFLARDQLRVERGLDNNNEQTRAMSKALQEGSRLAVFDAAADAGGGIALSCGQHIATKVGNALYCSTRSMIPVMRNSFVYFEISVSPPPTVNDAHRNHPQMDVATLSTGLSTLEMPLNTLVGAWKGSTGLCTTGQVLMAGQWFAPTNTQESSYGSNSTVGCLVYLDDSSSHETKDGPIVMTDVTFNVNGIVVPPVKCSKPMGEQQQQPLSPDTQYDDSYDVPTLSLPVPRNQELFPTVTLHSPATCVMCRFNSEDLLASSRAEIGAPDGVTIFAVDGSVIIDSSSESIADDWLLDSCDTLTELAHDEVAL</sequence>
<feature type="compositionally biased region" description="Pro residues" evidence="1">
    <location>
        <begin position="1"/>
        <end position="13"/>
    </location>
</feature>
<feature type="region of interest" description="Disordered" evidence="1">
    <location>
        <begin position="588"/>
        <end position="613"/>
    </location>
</feature>
<feature type="region of interest" description="Disordered" evidence="1">
    <location>
        <begin position="240"/>
        <end position="260"/>
    </location>
</feature>
<gene>
    <name evidence="2" type="ORF">ACHAWO_008699</name>
</gene>
<comment type="caution">
    <text evidence="2">The sequence shown here is derived from an EMBL/GenBank/DDBJ whole genome shotgun (WGS) entry which is preliminary data.</text>
</comment>
<feature type="region of interest" description="Disordered" evidence="1">
    <location>
        <begin position="1"/>
        <end position="54"/>
    </location>
</feature>